<feature type="domain" description="Chitin-binding type-1" evidence="10">
    <location>
        <begin position="34"/>
        <end position="86"/>
    </location>
</feature>
<protein>
    <recommendedName>
        <fullName evidence="14">Chitin deacetylase</fullName>
    </recommendedName>
</protein>
<reference evidence="12" key="1">
    <citation type="submission" date="2021-02" db="EMBL/GenBank/DDBJ databases">
        <title>Genome sequence Cadophora malorum strain M34.</title>
        <authorList>
            <person name="Stefanovic E."/>
            <person name="Vu D."/>
            <person name="Scully C."/>
            <person name="Dijksterhuis J."/>
            <person name="Roader J."/>
            <person name="Houbraken J."/>
        </authorList>
    </citation>
    <scope>NUCLEOTIDE SEQUENCE</scope>
    <source>
        <strain evidence="12">M34</strain>
    </source>
</reference>
<dbReference type="InterPro" id="IPR018371">
    <property type="entry name" value="Chitin-binding_1_CS"/>
</dbReference>
<keyword evidence="5" id="KW-0378">Hydrolase</keyword>
<feature type="signal peptide" evidence="9">
    <location>
        <begin position="1"/>
        <end position="20"/>
    </location>
</feature>
<evidence type="ECO:0000256" key="2">
    <source>
        <dbReference type="ARBA" id="ARBA00022669"/>
    </source>
</evidence>
<dbReference type="GO" id="GO:0016810">
    <property type="term" value="F:hydrolase activity, acting on carbon-nitrogen (but not peptide) bonds"/>
    <property type="evidence" value="ECO:0007669"/>
    <property type="project" value="InterPro"/>
</dbReference>
<dbReference type="CDD" id="cd11618">
    <property type="entry name" value="ChtBD1_1"/>
    <property type="match status" value="1"/>
</dbReference>
<evidence type="ECO:0000256" key="8">
    <source>
        <dbReference type="PROSITE-ProRule" id="PRU00261"/>
    </source>
</evidence>
<evidence type="ECO:0000313" key="13">
    <source>
        <dbReference type="Proteomes" id="UP000664132"/>
    </source>
</evidence>
<keyword evidence="13" id="KW-1185">Reference proteome</keyword>
<dbReference type="Gene3D" id="3.30.60.10">
    <property type="entry name" value="Endochitinase-like"/>
    <property type="match status" value="2"/>
</dbReference>
<evidence type="ECO:0000256" key="5">
    <source>
        <dbReference type="ARBA" id="ARBA00022801"/>
    </source>
</evidence>
<sequence>MRIPTGSLALLLSSLPAISASLLHPFSNRAISPDNTCGRNGTGGGADGYTCPADLPCCSVNGFCGSTNAYCLTTAGCQSDFGNCTAPSAGTITPDETCGLTGAGANGYTCDSDSPCCSGNGWCGNTTDYCTAEAGCQSAFGTCTGSSNSSTGSAAYCNAPDCQFNYGPACDANKIPSGTNTSSIPRDQIGSVLYGSAGIYDCANAGDMALTFDDGPFIYTSQIMDLLDKYNAKATFFITGINNGKGAIDNASTEYPALIKYVSRFVNWNEDLSITMSNRRMYDGDHQLASHTWSHADLCNITSAQRKDEMYKNEMALRNIVGVIPTYMRPPYSSCNAGKQKFEAPSRSRMRDNRADQDMYRMWMRSRHGRLRLSHNIFRTYSLTFSHSFNLFFLSHPMIPTDALSSQDLDTSDYLNDSPTLIQNSKTIFDTTLAGKSPTTDEFLVIGHDIHNQTANVLVEYMLQGLQKAGYKAVTVGECLGDPKENWYRTDTGATLGN</sequence>
<feature type="disulfide bond" evidence="8">
    <location>
        <begin position="57"/>
        <end position="71"/>
    </location>
</feature>
<dbReference type="GO" id="GO:0046872">
    <property type="term" value="F:metal ion binding"/>
    <property type="evidence" value="ECO:0007669"/>
    <property type="project" value="UniProtKB-KW"/>
</dbReference>
<organism evidence="12 13">
    <name type="scientific">Cadophora malorum</name>
    <dbReference type="NCBI Taxonomy" id="108018"/>
    <lineage>
        <taxon>Eukaryota</taxon>
        <taxon>Fungi</taxon>
        <taxon>Dikarya</taxon>
        <taxon>Ascomycota</taxon>
        <taxon>Pezizomycotina</taxon>
        <taxon>Leotiomycetes</taxon>
        <taxon>Helotiales</taxon>
        <taxon>Ploettnerulaceae</taxon>
        <taxon>Cadophora</taxon>
    </lineage>
</organism>
<evidence type="ECO:0000313" key="12">
    <source>
        <dbReference type="EMBL" id="KAG4425689.1"/>
    </source>
</evidence>
<evidence type="ECO:0000256" key="3">
    <source>
        <dbReference type="ARBA" id="ARBA00022723"/>
    </source>
</evidence>
<keyword evidence="3" id="KW-0479">Metal-binding</keyword>
<dbReference type="PANTHER" id="PTHR46471:SF4">
    <property type="entry name" value="CHITIN DEACETYLASE"/>
    <property type="match status" value="1"/>
</dbReference>
<dbReference type="EMBL" id="JAFJYH010000008">
    <property type="protein sequence ID" value="KAG4425689.1"/>
    <property type="molecule type" value="Genomic_DNA"/>
</dbReference>
<keyword evidence="4 9" id="KW-0732">Signal</keyword>
<accession>A0A8H7WJ27</accession>
<gene>
    <name evidence="12" type="ORF">IFR04_001151</name>
</gene>
<comment type="cofactor">
    <cofactor evidence="1">
        <name>Co(2+)</name>
        <dbReference type="ChEBI" id="CHEBI:48828"/>
    </cofactor>
</comment>
<dbReference type="InterPro" id="IPR001002">
    <property type="entry name" value="Chitin-bd_1"/>
</dbReference>
<dbReference type="PANTHER" id="PTHR46471">
    <property type="entry name" value="CHITIN DEACETYLASE"/>
    <property type="match status" value="1"/>
</dbReference>
<comment type="caution">
    <text evidence="12">The sequence shown here is derived from an EMBL/GenBank/DDBJ whole genome shotgun (WGS) entry which is preliminary data.</text>
</comment>
<feature type="chain" id="PRO_5034293245" description="Chitin deacetylase" evidence="9">
    <location>
        <begin position="21"/>
        <end position="498"/>
    </location>
</feature>
<keyword evidence="2 8" id="KW-0147">Chitin-binding</keyword>
<dbReference type="Gene3D" id="3.20.20.370">
    <property type="entry name" value="Glycoside hydrolase/deacetylase"/>
    <property type="match status" value="1"/>
</dbReference>
<evidence type="ECO:0000256" key="4">
    <source>
        <dbReference type="ARBA" id="ARBA00022729"/>
    </source>
</evidence>
<evidence type="ECO:0000256" key="9">
    <source>
        <dbReference type="SAM" id="SignalP"/>
    </source>
</evidence>
<dbReference type="OrthoDB" id="407355at2759"/>
<evidence type="ECO:0000256" key="6">
    <source>
        <dbReference type="ARBA" id="ARBA00023277"/>
    </source>
</evidence>
<feature type="disulfide bond" evidence="8">
    <location>
        <begin position="116"/>
        <end position="130"/>
    </location>
</feature>
<feature type="domain" description="NodB homology" evidence="11">
    <location>
        <begin position="206"/>
        <end position="474"/>
    </location>
</feature>
<comment type="caution">
    <text evidence="8">Lacks conserved residue(s) required for the propagation of feature annotation.</text>
</comment>
<evidence type="ECO:0000259" key="11">
    <source>
        <dbReference type="PROSITE" id="PS51677"/>
    </source>
</evidence>
<dbReference type="SMART" id="SM00270">
    <property type="entry name" value="ChtBD1"/>
    <property type="match status" value="2"/>
</dbReference>
<dbReference type="PROSITE" id="PS50941">
    <property type="entry name" value="CHIT_BIND_I_2"/>
    <property type="match status" value="2"/>
</dbReference>
<dbReference type="GO" id="GO:0005975">
    <property type="term" value="P:carbohydrate metabolic process"/>
    <property type="evidence" value="ECO:0007669"/>
    <property type="project" value="InterPro"/>
</dbReference>
<dbReference type="PROSITE" id="PS51677">
    <property type="entry name" value="NODB"/>
    <property type="match status" value="1"/>
</dbReference>
<dbReference type="PROSITE" id="PS00026">
    <property type="entry name" value="CHIT_BIND_I_1"/>
    <property type="match status" value="1"/>
</dbReference>
<evidence type="ECO:0000256" key="7">
    <source>
        <dbReference type="ARBA" id="ARBA00023285"/>
    </source>
</evidence>
<evidence type="ECO:0000256" key="1">
    <source>
        <dbReference type="ARBA" id="ARBA00001941"/>
    </source>
</evidence>
<dbReference type="Pfam" id="PF01522">
    <property type="entry name" value="Polysacc_deac_1"/>
    <property type="match status" value="1"/>
</dbReference>
<feature type="domain" description="Chitin-binding type-1" evidence="10">
    <location>
        <begin position="95"/>
        <end position="145"/>
    </location>
</feature>
<dbReference type="InterPro" id="IPR011330">
    <property type="entry name" value="Glyco_hydro/deAcase_b/a-brl"/>
</dbReference>
<evidence type="ECO:0000259" key="10">
    <source>
        <dbReference type="PROSITE" id="PS50941"/>
    </source>
</evidence>
<dbReference type="GO" id="GO:0008061">
    <property type="term" value="F:chitin binding"/>
    <property type="evidence" value="ECO:0007669"/>
    <property type="project" value="UniProtKB-UniRule"/>
</dbReference>
<dbReference type="SUPFAM" id="SSF57016">
    <property type="entry name" value="Plant lectins/antimicrobial peptides"/>
    <property type="match status" value="2"/>
</dbReference>
<keyword evidence="6" id="KW-0119">Carbohydrate metabolism</keyword>
<proteinExistence type="predicted"/>
<dbReference type="CDD" id="cd10951">
    <property type="entry name" value="CE4_ClCDA_like"/>
    <property type="match status" value="1"/>
</dbReference>
<dbReference type="SUPFAM" id="SSF88713">
    <property type="entry name" value="Glycoside hydrolase/deacetylase"/>
    <property type="match status" value="1"/>
</dbReference>
<dbReference type="Proteomes" id="UP000664132">
    <property type="component" value="Unassembled WGS sequence"/>
</dbReference>
<dbReference type="InterPro" id="IPR036861">
    <property type="entry name" value="Endochitinase-like_sf"/>
</dbReference>
<name>A0A8H7WJ27_9HELO</name>
<dbReference type="AlphaFoldDB" id="A0A8H7WJ27"/>
<evidence type="ECO:0008006" key="14">
    <source>
        <dbReference type="Google" id="ProtNLM"/>
    </source>
</evidence>
<dbReference type="InterPro" id="IPR002509">
    <property type="entry name" value="NODB_dom"/>
</dbReference>
<keyword evidence="7" id="KW-0170">Cobalt</keyword>
<keyword evidence="8" id="KW-1015">Disulfide bond</keyword>